<comment type="caution">
    <text evidence="5">The sequence shown here is derived from an EMBL/GenBank/DDBJ whole genome shotgun (WGS) entry which is preliminary data.</text>
</comment>
<name>A0AAD4SMB2_9MAGN</name>
<dbReference type="InterPro" id="IPR038969">
    <property type="entry name" value="FEN"/>
</dbReference>
<organism evidence="5 6">
    <name type="scientific">Papaver atlanticum</name>
    <dbReference type="NCBI Taxonomy" id="357466"/>
    <lineage>
        <taxon>Eukaryota</taxon>
        <taxon>Viridiplantae</taxon>
        <taxon>Streptophyta</taxon>
        <taxon>Embryophyta</taxon>
        <taxon>Tracheophyta</taxon>
        <taxon>Spermatophyta</taxon>
        <taxon>Magnoliopsida</taxon>
        <taxon>Ranunculales</taxon>
        <taxon>Papaveraceae</taxon>
        <taxon>Papaveroideae</taxon>
        <taxon>Papaver</taxon>
    </lineage>
</organism>
<dbReference type="Proteomes" id="UP001202328">
    <property type="component" value="Unassembled WGS sequence"/>
</dbReference>
<dbReference type="CDD" id="cd09859">
    <property type="entry name" value="PIN_53EXO"/>
    <property type="match status" value="1"/>
</dbReference>
<dbReference type="PANTHER" id="PTHR42646:SF2">
    <property type="entry name" value="5'-3' EXONUCLEASE FAMILY PROTEIN"/>
    <property type="match status" value="1"/>
</dbReference>
<dbReference type="CDD" id="cd09898">
    <property type="entry name" value="H3TH_53EXO"/>
    <property type="match status" value="1"/>
</dbReference>
<protein>
    <recommendedName>
        <fullName evidence="4">5'-3' exonuclease domain-containing protein</fullName>
    </recommendedName>
</protein>
<evidence type="ECO:0000256" key="3">
    <source>
        <dbReference type="ARBA" id="ARBA00023125"/>
    </source>
</evidence>
<dbReference type="InterPro" id="IPR029060">
    <property type="entry name" value="PIN-like_dom_sf"/>
</dbReference>
<keyword evidence="1" id="KW-0540">Nuclease</keyword>
<sequence length="441" mass="48752">MTMASCFRVSHSYLNSLWRSCCCHRPGGERLLIPQLMSGFSPCFSISSSSSRKGYCRLSDGLKTELPRIVTHAATLDGNLVGNTEIEQVVSGGNFVNLDNRDEVKGGTVSGSNGRVMLIDGTSIIYRAYYKLLARLERDNLPNADGNGDWVYTIFSALSLILNVLELVPSHVAVVFDHDGIPFGHTSVPSRENYNGKGMNFRHTLYPAYKAHRSPTPDTVIQGLQFLKASIKAMSIQVIEVPGVEADDVIGTLAVNSVATGFKVRIVSPDKDFFQIISPALRLLRIASRGSEMVSFGVDEFSKRYGDLKPSQFVDMLSLTGDKSDNIPGVQGIGEVHALRLITKFGTLENLLECVDQVTEERIKKALRLNADKAILSKNLVTLRSDLPSYMVPYTTSDLLFKKPTDDGEKFRNLLRAISAYAEGHSADYLIRRSDFLWKKL</sequence>
<dbReference type="InterPro" id="IPR002421">
    <property type="entry name" value="5-3_exonuclease"/>
</dbReference>
<feature type="domain" description="5'-3' exonuclease" evidence="4">
    <location>
        <begin position="114"/>
        <end position="402"/>
    </location>
</feature>
<dbReference type="GO" id="GO:0003677">
    <property type="term" value="F:DNA binding"/>
    <property type="evidence" value="ECO:0007669"/>
    <property type="project" value="UniProtKB-KW"/>
</dbReference>
<dbReference type="InterPro" id="IPR020045">
    <property type="entry name" value="DNA_polI_H3TH"/>
</dbReference>
<dbReference type="Pfam" id="PF02739">
    <property type="entry name" value="5_3_exonuc_N"/>
    <property type="match status" value="1"/>
</dbReference>
<dbReference type="AlphaFoldDB" id="A0AAD4SMB2"/>
<dbReference type="Gene3D" id="3.40.50.1010">
    <property type="entry name" value="5'-nuclease"/>
    <property type="match status" value="1"/>
</dbReference>
<dbReference type="SUPFAM" id="SSF88723">
    <property type="entry name" value="PIN domain-like"/>
    <property type="match status" value="1"/>
</dbReference>
<dbReference type="InterPro" id="IPR008918">
    <property type="entry name" value="HhH2"/>
</dbReference>
<dbReference type="InterPro" id="IPR020046">
    <property type="entry name" value="5-3_exonucl_a-hlix_arch_N"/>
</dbReference>
<keyword evidence="6" id="KW-1185">Reference proteome</keyword>
<keyword evidence="3" id="KW-0238">DNA-binding</keyword>
<dbReference type="GO" id="GO:0033567">
    <property type="term" value="P:DNA replication, Okazaki fragment processing"/>
    <property type="evidence" value="ECO:0007669"/>
    <property type="project" value="InterPro"/>
</dbReference>
<gene>
    <name evidence="5" type="ORF">MKW98_010891</name>
</gene>
<evidence type="ECO:0000256" key="1">
    <source>
        <dbReference type="ARBA" id="ARBA00022722"/>
    </source>
</evidence>
<dbReference type="EMBL" id="JAJJMB010009862">
    <property type="protein sequence ID" value="KAI3911947.1"/>
    <property type="molecule type" value="Genomic_DNA"/>
</dbReference>
<evidence type="ECO:0000313" key="6">
    <source>
        <dbReference type="Proteomes" id="UP001202328"/>
    </source>
</evidence>
<proteinExistence type="predicted"/>
<dbReference type="FunFam" id="1.10.150.20:FF:000003">
    <property type="entry name" value="DNA polymerase I"/>
    <property type="match status" value="1"/>
</dbReference>
<dbReference type="GO" id="GO:0008409">
    <property type="term" value="F:5'-3' exonuclease activity"/>
    <property type="evidence" value="ECO:0007669"/>
    <property type="project" value="InterPro"/>
</dbReference>
<dbReference type="FunFam" id="3.40.50.1010:FF:000028">
    <property type="entry name" value="5'-3' exonuclease family protein"/>
    <property type="match status" value="1"/>
</dbReference>
<dbReference type="SMART" id="SM00279">
    <property type="entry name" value="HhH2"/>
    <property type="match status" value="1"/>
</dbReference>
<evidence type="ECO:0000313" key="5">
    <source>
        <dbReference type="EMBL" id="KAI3911947.1"/>
    </source>
</evidence>
<dbReference type="SUPFAM" id="SSF47807">
    <property type="entry name" value="5' to 3' exonuclease, C-terminal subdomain"/>
    <property type="match status" value="1"/>
</dbReference>
<evidence type="ECO:0000259" key="4">
    <source>
        <dbReference type="SMART" id="SM00475"/>
    </source>
</evidence>
<dbReference type="Pfam" id="PF01367">
    <property type="entry name" value="5_3_exonuc"/>
    <property type="match status" value="1"/>
</dbReference>
<evidence type="ECO:0000256" key="2">
    <source>
        <dbReference type="ARBA" id="ARBA00022801"/>
    </source>
</evidence>
<reference evidence="5" key="1">
    <citation type="submission" date="2022-04" db="EMBL/GenBank/DDBJ databases">
        <title>A functionally conserved STORR gene fusion in Papaver species that diverged 16.8 million years ago.</title>
        <authorList>
            <person name="Catania T."/>
        </authorList>
    </citation>
    <scope>NUCLEOTIDE SEQUENCE</scope>
    <source>
        <strain evidence="5">S-188037</strain>
    </source>
</reference>
<dbReference type="PANTHER" id="PTHR42646">
    <property type="entry name" value="FLAP ENDONUCLEASE XNI"/>
    <property type="match status" value="1"/>
</dbReference>
<keyword evidence="2" id="KW-0378">Hydrolase</keyword>
<dbReference type="InterPro" id="IPR036279">
    <property type="entry name" value="5-3_exonuclease_C_sf"/>
</dbReference>
<dbReference type="Gene3D" id="1.10.150.20">
    <property type="entry name" value="5' to 3' exonuclease, C-terminal subdomain"/>
    <property type="match status" value="1"/>
</dbReference>
<dbReference type="SMART" id="SM00475">
    <property type="entry name" value="53EXOc"/>
    <property type="match status" value="1"/>
</dbReference>
<accession>A0AAD4SMB2</accession>
<dbReference type="GO" id="GO:0017108">
    <property type="term" value="F:5'-flap endonuclease activity"/>
    <property type="evidence" value="ECO:0007669"/>
    <property type="project" value="InterPro"/>
</dbReference>